<dbReference type="PANTHER" id="PTHR31111:SF65">
    <property type="entry name" value="F-BOX DOMAIN-CONTAINING PROTEIN"/>
    <property type="match status" value="1"/>
</dbReference>
<dbReference type="PROSITE" id="PS50181">
    <property type="entry name" value="FBOX"/>
    <property type="match status" value="1"/>
</dbReference>
<feature type="domain" description="F-box" evidence="1">
    <location>
        <begin position="12"/>
        <end position="57"/>
    </location>
</feature>
<dbReference type="SMART" id="SM00256">
    <property type="entry name" value="FBOX"/>
    <property type="match status" value="1"/>
</dbReference>
<protein>
    <recommendedName>
        <fullName evidence="1">F-box domain-containing protein</fullName>
    </recommendedName>
</protein>
<evidence type="ECO:0000313" key="2">
    <source>
        <dbReference type="EMBL" id="CAA7058442.1"/>
    </source>
</evidence>
<proteinExistence type="predicted"/>
<name>A0A6D2KYP7_9BRAS</name>
<dbReference type="InterPro" id="IPR036047">
    <property type="entry name" value="F-box-like_dom_sf"/>
</dbReference>
<dbReference type="SUPFAM" id="SSF81383">
    <property type="entry name" value="F-box domain"/>
    <property type="match status" value="1"/>
</dbReference>
<sequence>MEKLKQKMEVSDSDPDPIPSDILTDIFSRLPAKSIFRFRCVSKLWRSILGLPYFPELFLTKSLARPRLLFAIEVGKDLLFYSASQPQNPLDNSTLVATRYNNPPSKMRTALSELLKALCTSWSYHGRPNTNWVLTLASSGEPLWRSIPGNPNFSIPNRAFIAGEICISGVLYYIDHYIEGSCMLACFDFSFEKFSFVKIDKAMKDGTLINYKGKLGVLVKHECELVLWVLEEDAVNHKWCALLAKEPFYIVYYNIERNTFARVNIHIPGFEELHHRTVFITTSLDYVENLKPLQSVFDRFIT</sequence>
<dbReference type="PANTHER" id="PTHR31111">
    <property type="entry name" value="BNAA05G37150D PROTEIN-RELATED"/>
    <property type="match status" value="1"/>
</dbReference>
<dbReference type="InterPro" id="IPR001810">
    <property type="entry name" value="F-box_dom"/>
</dbReference>
<evidence type="ECO:0000259" key="1">
    <source>
        <dbReference type="PROSITE" id="PS50181"/>
    </source>
</evidence>
<organism evidence="2 3">
    <name type="scientific">Microthlaspi erraticum</name>
    <dbReference type="NCBI Taxonomy" id="1685480"/>
    <lineage>
        <taxon>Eukaryota</taxon>
        <taxon>Viridiplantae</taxon>
        <taxon>Streptophyta</taxon>
        <taxon>Embryophyta</taxon>
        <taxon>Tracheophyta</taxon>
        <taxon>Spermatophyta</taxon>
        <taxon>Magnoliopsida</taxon>
        <taxon>eudicotyledons</taxon>
        <taxon>Gunneridae</taxon>
        <taxon>Pentapetalae</taxon>
        <taxon>rosids</taxon>
        <taxon>malvids</taxon>
        <taxon>Brassicales</taxon>
        <taxon>Brassicaceae</taxon>
        <taxon>Coluteocarpeae</taxon>
        <taxon>Microthlaspi</taxon>
    </lineage>
</organism>
<dbReference type="Gene3D" id="1.20.1280.50">
    <property type="match status" value="1"/>
</dbReference>
<accession>A0A6D2KYP7</accession>
<dbReference type="NCBIfam" id="TIGR01640">
    <property type="entry name" value="F_box_assoc_1"/>
    <property type="match status" value="1"/>
</dbReference>
<evidence type="ECO:0000313" key="3">
    <source>
        <dbReference type="Proteomes" id="UP000467841"/>
    </source>
</evidence>
<dbReference type="InterPro" id="IPR017451">
    <property type="entry name" value="F-box-assoc_interact_dom"/>
</dbReference>
<keyword evidence="3" id="KW-1185">Reference proteome</keyword>
<dbReference type="InterPro" id="IPR013187">
    <property type="entry name" value="F-box-assoc_dom_typ3"/>
</dbReference>
<dbReference type="CDD" id="cd22157">
    <property type="entry name" value="F-box_AtFBW1-like"/>
    <property type="match status" value="1"/>
</dbReference>
<dbReference type="Pfam" id="PF08268">
    <property type="entry name" value="FBA_3"/>
    <property type="match status" value="1"/>
</dbReference>
<dbReference type="Pfam" id="PF00646">
    <property type="entry name" value="F-box"/>
    <property type="match status" value="1"/>
</dbReference>
<reference evidence="2" key="1">
    <citation type="submission" date="2020-01" db="EMBL/GenBank/DDBJ databases">
        <authorList>
            <person name="Mishra B."/>
        </authorList>
    </citation>
    <scope>NUCLEOTIDE SEQUENCE [LARGE SCALE GENOMIC DNA]</scope>
</reference>
<gene>
    <name evidence="2" type="ORF">MERR_LOCUS45678</name>
</gene>
<dbReference type="EMBL" id="CACVBM020001718">
    <property type="protein sequence ID" value="CAA7058442.1"/>
    <property type="molecule type" value="Genomic_DNA"/>
</dbReference>
<dbReference type="Proteomes" id="UP000467841">
    <property type="component" value="Unassembled WGS sequence"/>
</dbReference>
<dbReference type="OrthoDB" id="5319261at2759"/>
<dbReference type="AlphaFoldDB" id="A0A6D2KYP7"/>
<comment type="caution">
    <text evidence="2">The sequence shown here is derived from an EMBL/GenBank/DDBJ whole genome shotgun (WGS) entry which is preliminary data.</text>
</comment>